<dbReference type="Pfam" id="PF01943">
    <property type="entry name" value="Polysacc_synt"/>
    <property type="match status" value="1"/>
</dbReference>
<organism evidence="7 8">
    <name type="scientific">Nonlabens ponticola</name>
    <dbReference type="NCBI Taxonomy" id="2496866"/>
    <lineage>
        <taxon>Bacteria</taxon>
        <taxon>Pseudomonadati</taxon>
        <taxon>Bacteroidota</taxon>
        <taxon>Flavobacteriia</taxon>
        <taxon>Flavobacteriales</taxon>
        <taxon>Flavobacteriaceae</taxon>
        <taxon>Nonlabens</taxon>
    </lineage>
</organism>
<keyword evidence="5 6" id="KW-0472">Membrane</keyword>
<name>A0A3S9MYI2_9FLAO</name>
<evidence type="ECO:0000256" key="1">
    <source>
        <dbReference type="ARBA" id="ARBA00004651"/>
    </source>
</evidence>
<evidence type="ECO:0000256" key="6">
    <source>
        <dbReference type="SAM" id="Phobius"/>
    </source>
</evidence>
<feature type="transmembrane region" description="Helical" evidence="6">
    <location>
        <begin position="450"/>
        <end position="468"/>
    </location>
</feature>
<accession>A0A3S9MYI2</accession>
<keyword evidence="2" id="KW-1003">Cell membrane</keyword>
<feature type="transmembrane region" description="Helical" evidence="6">
    <location>
        <begin position="41"/>
        <end position="60"/>
    </location>
</feature>
<feature type="transmembrane region" description="Helical" evidence="6">
    <location>
        <begin position="180"/>
        <end position="205"/>
    </location>
</feature>
<dbReference type="GO" id="GO:0005886">
    <property type="term" value="C:plasma membrane"/>
    <property type="evidence" value="ECO:0007669"/>
    <property type="project" value="UniProtKB-SubCell"/>
</dbReference>
<dbReference type="RefSeq" id="WP_126447484.1">
    <property type="nucleotide sequence ID" value="NZ_CP034549.1"/>
</dbReference>
<feature type="transmembrane region" description="Helical" evidence="6">
    <location>
        <begin position="302"/>
        <end position="322"/>
    </location>
</feature>
<keyword evidence="4 6" id="KW-1133">Transmembrane helix</keyword>
<proteinExistence type="predicted"/>
<dbReference type="PANTHER" id="PTHR30250">
    <property type="entry name" value="PST FAMILY PREDICTED COLANIC ACID TRANSPORTER"/>
    <property type="match status" value="1"/>
</dbReference>
<feature type="transmembrane region" description="Helical" evidence="6">
    <location>
        <begin position="247"/>
        <end position="266"/>
    </location>
</feature>
<dbReference type="Proteomes" id="UP000279600">
    <property type="component" value="Chromosome"/>
</dbReference>
<feature type="transmembrane region" description="Helical" evidence="6">
    <location>
        <begin position="217"/>
        <end position="235"/>
    </location>
</feature>
<comment type="subcellular location">
    <subcellularLocation>
        <location evidence="1">Cell membrane</location>
        <topology evidence="1">Multi-pass membrane protein</topology>
    </subcellularLocation>
</comment>
<sequence length="489" mass="55771">MGMVIKHSSWNLVITAIGFVLGAVNVLLLATTYLNDNYYGLWGYVLSTSFLIFPLMSFGIHNTIVKFYSSYKTKEERDNFLSQMLLWPLVALTFIIGLIYIYQTDLRLFISSRNQISGDYLWAIVLVAVFQAYFEIWYSWTKVHYKTIGGNFLKEVFYRAAATVMLCLVALDIITQTQFIYSLVLIYFLRMLLMAIVALRVYTPVFEIKKLVAVRELVYYSVLMIIAGSVATALLDLDKTMINQYIDIANIAYYNVPVFMATVVAIPSRGMAQIIHPLTARFFNGNQLDEVENLYKRSSLNLTIIAGLLLLLVLCNASQFYLFLPPEFAVALPVLFFICIVKFTENVLGSNNAILYSTNLYQVTLWLGLALAVVAWLLNMWLIPLYGLTGAAIATCVAYVCYAFAKAVYVKIKLNMHPWTRETTVVLLVVVVLLVAFYFWDFPFDKYTNILLKSTLISLLYIASVYRLKLSSEINDLVHKGIEKIKRRP</sequence>
<dbReference type="OrthoDB" id="88014at2"/>
<gene>
    <name evidence="7" type="ORF">EJ995_08325</name>
</gene>
<dbReference type="KEGG" id="noj:EJ995_08325"/>
<reference evidence="7 8" key="1">
    <citation type="submission" date="2018-12" db="EMBL/GenBank/DDBJ databases">
        <title>Complete genome of Nonlabens sp. MJ115.</title>
        <authorList>
            <person name="Choi H.S."/>
            <person name="Jung J."/>
        </authorList>
    </citation>
    <scope>NUCLEOTIDE SEQUENCE [LARGE SCALE GENOMIC DNA]</scope>
    <source>
        <strain evidence="7 8">MJ115</strain>
    </source>
</reference>
<feature type="transmembrane region" description="Helical" evidence="6">
    <location>
        <begin position="120"/>
        <end position="140"/>
    </location>
</feature>
<feature type="transmembrane region" description="Helical" evidence="6">
    <location>
        <begin position="360"/>
        <end position="379"/>
    </location>
</feature>
<evidence type="ECO:0000256" key="4">
    <source>
        <dbReference type="ARBA" id="ARBA00022989"/>
    </source>
</evidence>
<dbReference type="AlphaFoldDB" id="A0A3S9MYI2"/>
<keyword evidence="8" id="KW-1185">Reference proteome</keyword>
<dbReference type="InterPro" id="IPR050833">
    <property type="entry name" value="Poly_Biosynth_Transport"/>
</dbReference>
<dbReference type="PANTHER" id="PTHR30250:SF11">
    <property type="entry name" value="O-ANTIGEN TRANSPORTER-RELATED"/>
    <property type="match status" value="1"/>
</dbReference>
<evidence type="ECO:0000313" key="7">
    <source>
        <dbReference type="EMBL" id="AZQ44240.1"/>
    </source>
</evidence>
<feature type="transmembrane region" description="Helical" evidence="6">
    <location>
        <begin position="328"/>
        <end position="348"/>
    </location>
</feature>
<feature type="transmembrane region" description="Helical" evidence="6">
    <location>
        <begin position="425"/>
        <end position="444"/>
    </location>
</feature>
<dbReference type="EMBL" id="CP034549">
    <property type="protein sequence ID" value="AZQ44240.1"/>
    <property type="molecule type" value="Genomic_DNA"/>
</dbReference>
<feature type="transmembrane region" description="Helical" evidence="6">
    <location>
        <begin position="12"/>
        <end position="35"/>
    </location>
</feature>
<evidence type="ECO:0000256" key="5">
    <source>
        <dbReference type="ARBA" id="ARBA00023136"/>
    </source>
</evidence>
<protein>
    <submittedName>
        <fullName evidence="7">Polysaccharide biosynthesis protein</fullName>
    </submittedName>
</protein>
<evidence type="ECO:0000256" key="3">
    <source>
        <dbReference type="ARBA" id="ARBA00022692"/>
    </source>
</evidence>
<keyword evidence="3 6" id="KW-0812">Transmembrane</keyword>
<evidence type="ECO:0000256" key="2">
    <source>
        <dbReference type="ARBA" id="ARBA00022475"/>
    </source>
</evidence>
<evidence type="ECO:0000313" key="8">
    <source>
        <dbReference type="Proteomes" id="UP000279600"/>
    </source>
</evidence>
<feature type="transmembrane region" description="Helical" evidence="6">
    <location>
        <begin position="80"/>
        <end position="100"/>
    </location>
</feature>
<dbReference type="InterPro" id="IPR002797">
    <property type="entry name" value="Polysacc_synth"/>
</dbReference>
<feature type="transmembrane region" description="Helical" evidence="6">
    <location>
        <begin position="156"/>
        <end position="174"/>
    </location>
</feature>
<feature type="transmembrane region" description="Helical" evidence="6">
    <location>
        <begin position="385"/>
        <end position="405"/>
    </location>
</feature>